<comment type="caution">
    <text evidence="2">The sequence shown here is derived from an EMBL/GenBank/DDBJ whole genome shotgun (WGS) entry which is preliminary data.</text>
</comment>
<dbReference type="Proteomes" id="UP001165492">
    <property type="component" value="Unassembled WGS sequence"/>
</dbReference>
<proteinExistence type="predicted"/>
<evidence type="ECO:0000313" key="2">
    <source>
        <dbReference type="EMBL" id="MCC5468185.1"/>
    </source>
</evidence>
<evidence type="ECO:0000259" key="1">
    <source>
        <dbReference type="Pfam" id="PF13751"/>
    </source>
</evidence>
<reference evidence="2" key="1">
    <citation type="submission" date="2021-11" db="EMBL/GenBank/DDBJ databases">
        <title>Description of a new species Pelosinus isolated from the bottom sediments of Lake Baikal.</title>
        <authorList>
            <person name="Zakharyuk A."/>
        </authorList>
    </citation>
    <scope>NUCLEOTIDE SEQUENCE</scope>
    <source>
        <strain evidence="2">Bkl1</strain>
    </source>
</reference>
<protein>
    <submittedName>
        <fullName evidence="2">Transposase</fullName>
    </submittedName>
</protein>
<gene>
    <name evidence="2" type="ORF">LMF89_22875</name>
</gene>
<organism evidence="2 3">
    <name type="scientific">Pelosinus baikalensis</name>
    <dbReference type="NCBI Taxonomy" id="2892015"/>
    <lineage>
        <taxon>Bacteria</taxon>
        <taxon>Bacillati</taxon>
        <taxon>Bacillota</taxon>
        <taxon>Negativicutes</taxon>
        <taxon>Selenomonadales</taxon>
        <taxon>Sporomusaceae</taxon>
        <taxon>Pelosinus</taxon>
    </lineage>
</organism>
<dbReference type="InterPro" id="IPR025668">
    <property type="entry name" value="Tnp_DDE_dom"/>
</dbReference>
<dbReference type="RefSeq" id="WP_229537069.1">
    <property type="nucleotide sequence ID" value="NZ_JAJHJB010000051.1"/>
</dbReference>
<keyword evidence="3" id="KW-1185">Reference proteome</keyword>
<evidence type="ECO:0000313" key="3">
    <source>
        <dbReference type="Proteomes" id="UP001165492"/>
    </source>
</evidence>
<name>A0ABS8HYF4_9FIRM</name>
<sequence length="123" mass="14191">MTGNTIPKDQIKVSEFIINETNHKVECCPVGKAPLYAQYQEDKEVYRAKFAKPDCENCPLLPQCPIEIKKEMNTLRFTEKKLQVDRMRTVMTSEECCKLADFRAGEERIPSVLWGIELILIPI</sequence>
<dbReference type="EMBL" id="JAJHJB010000051">
    <property type="protein sequence ID" value="MCC5468185.1"/>
    <property type="molecule type" value="Genomic_DNA"/>
</dbReference>
<feature type="domain" description="Transposase DDE" evidence="1">
    <location>
        <begin position="28"/>
        <end position="109"/>
    </location>
</feature>
<accession>A0ABS8HYF4</accession>
<dbReference type="Pfam" id="PF13751">
    <property type="entry name" value="DDE_Tnp_1_6"/>
    <property type="match status" value="1"/>
</dbReference>